<organism evidence="2 3">
    <name type="scientific">Paenibacillus larvae subsp. pulvifaciens</name>
    <dbReference type="NCBI Taxonomy" id="1477"/>
    <lineage>
        <taxon>Bacteria</taxon>
        <taxon>Bacillati</taxon>
        <taxon>Bacillota</taxon>
        <taxon>Bacilli</taxon>
        <taxon>Bacillales</taxon>
        <taxon>Paenibacillaceae</taxon>
        <taxon>Paenibacillus</taxon>
    </lineage>
</organism>
<keyword evidence="1" id="KW-0812">Transmembrane</keyword>
<dbReference type="Proteomes" id="UP000192727">
    <property type="component" value="Chromosome"/>
</dbReference>
<dbReference type="AlphaFoldDB" id="A0A1V0UU91"/>
<gene>
    <name evidence="2" type="ORF">B7C51_14830</name>
</gene>
<dbReference type="EMBL" id="CP020557">
    <property type="protein sequence ID" value="ARF68793.1"/>
    <property type="molecule type" value="Genomic_DNA"/>
</dbReference>
<reference evidence="2 3" key="1">
    <citation type="submission" date="2017-03" db="EMBL/GenBank/DDBJ databases">
        <title>Paenibacillus larvae genome sequencing.</title>
        <authorList>
            <person name="Dingman D.W."/>
        </authorList>
    </citation>
    <scope>NUCLEOTIDE SEQUENCE [LARGE SCALE GENOMIC DNA]</scope>
    <source>
        <strain evidence="2 3">SAG 10367</strain>
    </source>
</reference>
<feature type="transmembrane region" description="Helical" evidence="1">
    <location>
        <begin position="69"/>
        <end position="93"/>
    </location>
</feature>
<name>A0A1V0UU91_9BACL</name>
<evidence type="ECO:0000313" key="3">
    <source>
        <dbReference type="Proteomes" id="UP000192727"/>
    </source>
</evidence>
<accession>A0A1V0UU91</accession>
<keyword evidence="1" id="KW-0472">Membrane</keyword>
<feature type="transmembrane region" description="Helical" evidence="1">
    <location>
        <begin position="28"/>
        <end position="49"/>
    </location>
</feature>
<sequence>MITKLVKIKVTFITAPAEKEGIKSMEHFTLYIILIVLVILIGALATIFIGMSKSNREGNPAYDTRTEKYWVSLTAVYIIATVAGFAALAMYIYG</sequence>
<proteinExistence type="predicted"/>
<evidence type="ECO:0000313" key="2">
    <source>
        <dbReference type="EMBL" id="ARF68793.1"/>
    </source>
</evidence>
<keyword evidence="1" id="KW-1133">Transmembrane helix</keyword>
<protein>
    <submittedName>
        <fullName evidence="2">Uncharacterized protein</fullName>
    </submittedName>
</protein>
<evidence type="ECO:0000256" key="1">
    <source>
        <dbReference type="SAM" id="Phobius"/>
    </source>
</evidence>